<proteinExistence type="inferred from homology"/>
<dbReference type="RefSeq" id="WP_345712564.1">
    <property type="nucleotide sequence ID" value="NZ_BAABIL010000321.1"/>
</dbReference>
<dbReference type="InterPro" id="IPR050366">
    <property type="entry name" value="BP-dependent_transpt_permease"/>
</dbReference>
<keyword evidence="2 7" id="KW-0813">Transport</keyword>
<name>A0ABP9HYJ7_9ACTN</name>
<dbReference type="InterPro" id="IPR025966">
    <property type="entry name" value="OppC_N"/>
</dbReference>
<feature type="transmembrane region" description="Helical" evidence="7">
    <location>
        <begin position="154"/>
        <end position="174"/>
    </location>
</feature>
<feature type="domain" description="ABC transmembrane type-1" evidence="8">
    <location>
        <begin position="115"/>
        <end position="305"/>
    </location>
</feature>
<reference evidence="10" key="1">
    <citation type="journal article" date="2019" name="Int. J. Syst. Evol. Microbiol.">
        <title>The Global Catalogue of Microorganisms (GCM) 10K type strain sequencing project: providing services to taxonomists for standard genome sequencing and annotation.</title>
        <authorList>
            <consortium name="The Broad Institute Genomics Platform"/>
            <consortium name="The Broad Institute Genome Sequencing Center for Infectious Disease"/>
            <person name="Wu L."/>
            <person name="Ma J."/>
        </authorList>
    </citation>
    <scope>NUCLEOTIDE SEQUENCE [LARGE SCALE GENOMIC DNA]</scope>
    <source>
        <strain evidence="10">JCM 18126</strain>
    </source>
</reference>
<evidence type="ECO:0000259" key="8">
    <source>
        <dbReference type="PROSITE" id="PS50928"/>
    </source>
</evidence>
<dbReference type="PROSITE" id="PS50928">
    <property type="entry name" value="ABC_TM1"/>
    <property type="match status" value="1"/>
</dbReference>
<gene>
    <name evidence="9" type="ORF">GCM10023225_21750</name>
</gene>
<dbReference type="InterPro" id="IPR000515">
    <property type="entry name" value="MetI-like"/>
</dbReference>
<evidence type="ECO:0000256" key="5">
    <source>
        <dbReference type="ARBA" id="ARBA00022989"/>
    </source>
</evidence>
<keyword evidence="10" id="KW-1185">Reference proteome</keyword>
<evidence type="ECO:0000256" key="4">
    <source>
        <dbReference type="ARBA" id="ARBA00022692"/>
    </source>
</evidence>
<dbReference type="CDD" id="cd06261">
    <property type="entry name" value="TM_PBP2"/>
    <property type="match status" value="1"/>
</dbReference>
<accession>A0ABP9HYJ7</accession>
<keyword evidence="3" id="KW-1003">Cell membrane</keyword>
<comment type="caution">
    <text evidence="9">The sequence shown here is derived from an EMBL/GenBank/DDBJ whole genome shotgun (WGS) entry which is preliminary data.</text>
</comment>
<dbReference type="Gene3D" id="1.10.3720.10">
    <property type="entry name" value="MetI-like"/>
    <property type="match status" value="1"/>
</dbReference>
<dbReference type="EMBL" id="BAABIL010000321">
    <property type="protein sequence ID" value="GAA4981427.1"/>
    <property type="molecule type" value="Genomic_DNA"/>
</dbReference>
<evidence type="ECO:0000256" key="3">
    <source>
        <dbReference type="ARBA" id="ARBA00022475"/>
    </source>
</evidence>
<comment type="similarity">
    <text evidence="7">Belongs to the binding-protein-dependent transport system permease family.</text>
</comment>
<keyword evidence="5 7" id="KW-1133">Transmembrane helix</keyword>
<evidence type="ECO:0000256" key="2">
    <source>
        <dbReference type="ARBA" id="ARBA00022448"/>
    </source>
</evidence>
<protein>
    <submittedName>
        <fullName evidence="9">ABC transporter permease</fullName>
    </submittedName>
</protein>
<sequence>MHEPSRPRPPLPGQEHFVADVAGTPLQTTDRLDESAPPTSLWVDAWHQLRRRPLFLVSALLILLIVAVSLFPQLFTSQEPRSCNLADSLAAGRAGHPFGFDLQGCDVYARVVHGARASVLVGIFTTLGVVLVGGTVGALAGFYGGWIDAVLSRVADVFFAIPLVLGSIVVMQSVSERTPLTVAVALVVFGWPQVARIMRGAVLSVRQAEFITASRALGASSRSTLLRHAVPNALGPVIVIATISLGIFIATEATLSFLGIGLPPTTVSWGGDISQAQRSLRTQPAVLLYPAGALSLTVLSFIMLGDAVRDALDPKGRAR</sequence>
<evidence type="ECO:0000313" key="10">
    <source>
        <dbReference type="Proteomes" id="UP001501195"/>
    </source>
</evidence>
<dbReference type="Proteomes" id="UP001501195">
    <property type="component" value="Unassembled WGS sequence"/>
</dbReference>
<evidence type="ECO:0000256" key="1">
    <source>
        <dbReference type="ARBA" id="ARBA00004651"/>
    </source>
</evidence>
<evidence type="ECO:0000256" key="7">
    <source>
        <dbReference type="RuleBase" id="RU363032"/>
    </source>
</evidence>
<dbReference type="SUPFAM" id="SSF161098">
    <property type="entry name" value="MetI-like"/>
    <property type="match status" value="1"/>
</dbReference>
<dbReference type="PANTHER" id="PTHR43386:SF6">
    <property type="entry name" value="ABC TRANSPORTER PERMEASE PROTEIN"/>
    <property type="match status" value="1"/>
</dbReference>
<dbReference type="Pfam" id="PF12911">
    <property type="entry name" value="OppC_N"/>
    <property type="match status" value="1"/>
</dbReference>
<keyword evidence="6 7" id="KW-0472">Membrane</keyword>
<dbReference type="PANTHER" id="PTHR43386">
    <property type="entry name" value="OLIGOPEPTIDE TRANSPORT SYSTEM PERMEASE PROTEIN APPC"/>
    <property type="match status" value="1"/>
</dbReference>
<feature type="transmembrane region" description="Helical" evidence="7">
    <location>
        <begin position="119"/>
        <end position="142"/>
    </location>
</feature>
<feature type="transmembrane region" description="Helical" evidence="7">
    <location>
        <begin position="180"/>
        <end position="198"/>
    </location>
</feature>
<organism evidence="9 10">
    <name type="scientific">Kineococcus glutinatus</name>
    <dbReference type="NCBI Taxonomy" id="1070872"/>
    <lineage>
        <taxon>Bacteria</taxon>
        <taxon>Bacillati</taxon>
        <taxon>Actinomycetota</taxon>
        <taxon>Actinomycetes</taxon>
        <taxon>Kineosporiales</taxon>
        <taxon>Kineosporiaceae</taxon>
        <taxon>Kineococcus</taxon>
    </lineage>
</organism>
<dbReference type="Pfam" id="PF00528">
    <property type="entry name" value="BPD_transp_1"/>
    <property type="match status" value="1"/>
</dbReference>
<feature type="transmembrane region" description="Helical" evidence="7">
    <location>
        <begin position="54"/>
        <end position="75"/>
    </location>
</feature>
<feature type="transmembrane region" description="Helical" evidence="7">
    <location>
        <begin position="287"/>
        <end position="308"/>
    </location>
</feature>
<comment type="subcellular location">
    <subcellularLocation>
        <location evidence="1 7">Cell membrane</location>
        <topology evidence="1 7">Multi-pass membrane protein</topology>
    </subcellularLocation>
</comment>
<feature type="transmembrane region" description="Helical" evidence="7">
    <location>
        <begin position="229"/>
        <end position="250"/>
    </location>
</feature>
<evidence type="ECO:0000256" key="6">
    <source>
        <dbReference type="ARBA" id="ARBA00023136"/>
    </source>
</evidence>
<dbReference type="InterPro" id="IPR035906">
    <property type="entry name" value="MetI-like_sf"/>
</dbReference>
<keyword evidence="4 7" id="KW-0812">Transmembrane</keyword>
<evidence type="ECO:0000313" key="9">
    <source>
        <dbReference type="EMBL" id="GAA4981427.1"/>
    </source>
</evidence>